<evidence type="ECO:0000313" key="3">
    <source>
        <dbReference type="Proteomes" id="UP001217485"/>
    </source>
</evidence>
<dbReference type="RefSeq" id="WP_272101065.1">
    <property type="nucleotide sequence ID" value="NZ_JAQNDK010000004.1"/>
</dbReference>
<evidence type="ECO:0000313" key="2">
    <source>
        <dbReference type="EMBL" id="MDC0682915.1"/>
    </source>
</evidence>
<gene>
    <name evidence="2" type="ORF">POL72_34630</name>
</gene>
<feature type="region of interest" description="Disordered" evidence="1">
    <location>
        <begin position="1"/>
        <end position="40"/>
    </location>
</feature>
<keyword evidence="3" id="KW-1185">Reference proteome</keyword>
<proteinExistence type="predicted"/>
<organism evidence="2 3">
    <name type="scientific">Sorangium atrum</name>
    <dbReference type="NCBI Taxonomy" id="2995308"/>
    <lineage>
        <taxon>Bacteria</taxon>
        <taxon>Pseudomonadati</taxon>
        <taxon>Myxococcota</taxon>
        <taxon>Polyangia</taxon>
        <taxon>Polyangiales</taxon>
        <taxon>Polyangiaceae</taxon>
        <taxon>Sorangium</taxon>
    </lineage>
</organism>
<name>A0ABT5CAS7_9BACT</name>
<protein>
    <submittedName>
        <fullName evidence="2">Uncharacterized protein</fullName>
    </submittedName>
</protein>
<dbReference type="Proteomes" id="UP001217485">
    <property type="component" value="Unassembled WGS sequence"/>
</dbReference>
<comment type="caution">
    <text evidence="2">The sequence shown here is derived from an EMBL/GenBank/DDBJ whole genome shotgun (WGS) entry which is preliminary data.</text>
</comment>
<evidence type="ECO:0000256" key="1">
    <source>
        <dbReference type="SAM" id="MobiDB-lite"/>
    </source>
</evidence>
<accession>A0ABT5CAS7</accession>
<sequence length="63" mass="6978">MQLDDARHEYNPYAAPTTDDARSHGEDQPDEHILAERGSDDRRCLHDRIAGTKVVLAPPKAGP</sequence>
<feature type="compositionally biased region" description="Basic and acidic residues" evidence="1">
    <location>
        <begin position="19"/>
        <end position="40"/>
    </location>
</feature>
<dbReference type="EMBL" id="JAQNDK010000004">
    <property type="protein sequence ID" value="MDC0682915.1"/>
    <property type="molecule type" value="Genomic_DNA"/>
</dbReference>
<feature type="compositionally biased region" description="Basic and acidic residues" evidence="1">
    <location>
        <begin position="1"/>
        <end position="10"/>
    </location>
</feature>
<reference evidence="2 3" key="1">
    <citation type="submission" date="2023-01" db="EMBL/GenBank/DDBJ databases">
        <title>Minimal conservation of predation-associated metabolite biosynthetic gene clusters underscores biosynthetic potential of Myxococcota including descriptions for ten novel species: Archangium lansinium sp. nov., Myxococcus landrumus sp. nov., Nannocystis bai.</title>
        <authorList>
            <person name="Ahearne A."/>
            <person name="Stevens C."/>
            <person name="Dowd S."/>
        </authorList>
    </citation>
    <scope>NUCLEOTIDE SEQUENCE [LARGE SCALE GENOMIC DNA]</scope>
    <source>
        <strain evidence="2 3">WIWO2</strain>
    </source>
</reference>